<evidence type="ECO:0000256" key="7">
    <source>
        <dbReference type="SAM" id="MobiDB-lite"/>
    </source>
</evidence>
<dbReference type="OMA" id="AQWKEND"/>
<feature type="compositionally biased region" description="Polar residues" evidence="7">
    <location>
        <begin position="47"/>
        <end position="65"/>
    </location>
</feature>
<reference evidence="8" key="3">
    <citation type="submission" date="2025-09" db="UniProtKB">
        <authorList>
            <consortium name="Ensembl"/>
        </authorList>
    </citation>
    <scope>IDENTIFICATION</scope>
</reference>
<dbReference type="HOGENOM" id="CLU_1030390_0_0_1"/>
<comment type="subcellular location">
    <subcellularLocation>
        <location evidence="1">Nucleus</location>
    </subcellularLocation>
</comment>
<keyword evidence="4" id="KW-0539">Nucleus</keyword>
<reference evidence="8" key="2">
    <citation type="submission" date="2025-08" db="UniProtKB">
        <authorList>
            <consortium name="Ensembl"/>
        </authorList>
    </citation>
    <scope>IDENTIFICATION</scope>
</reference>
<dbReference type="GO" id="GO:0030174">
    <property type="term" value="P:regulation of DNA-templated DNA replication initiation"/>
    <property type="evidence" value="ECO:0000318"/>
    <property type="project" value="GO_Central"/>
</dbReference>
<dbReference type="SUPFAM" id="SSF111469">
    <property type="entry name" value="Geminin coiled-coil domain"/>
    <property type="match status" value="1"/>
</dbReference>
<dbReference type="GeneTree" id="ENSGT00940000153270"/>
<sequence>MATKNILQNINAQWKENDNRSPSRKRRLDDVTEESQLPSTTKRRHLQTNTNVVNSTGLKQGLTNVKNSINPKNKSIKNFFSDIPRVSCTKSEKIQIFKEAKKTPKKNATTQTRSEAEELVCSDQPSEKYWELLAEERRKGLHEALEENKELADEIVKKDEIIEEMKSEIERLEETASHAQYLASVIEQIGKGCLDETGSEDDLSQADAASEQEETTKDLSSLNQPQPIDEEKGNGAPDAVQSSDHDSDKENKPEDAE</sequence>
<keyword evidence="9" id="KW-1185">Reference proteome</keyword>
<dbReference type="CDD" id="cd22589">
    <property type="entry name" value="geminin_CC"/>
    <property type="match status" value="1"/>
</dbReference>
<gene>
    <name evidence="8" type="primary">LOC100184902</name>
</gene>
<protein>
    <submittedName>
        <fullName evidence="8">Geminin</fullName>
    </submittedName>
</protein>
<evidence type="ECO:0000256" key="2">
    <source>
        <dbReference type="ARBA" id="ARBA00007979"/>
    </source>
</evidence>
<dbReference type="Pfam" id="PF07412">
    <property type="entry name" value="Geminin"/>
    <property type="match status" value="1"/>
</dbReference>
<dbReference type="RefSeq" id="XP_002130994.1">
    <property type="nucleotide sequence ID" value="XM_002130958.5"/>
</dbReference>
<keyword evidence="5" id="KW-0131">Cell cycle</keyword>
<feature type="region of interest" description="Disordered" evidence="7">
    <location>
        <begin position="193"/>
        <end position="257"/>
    </location>
</feature>
<evidence type="ECO:0000256" key="4">
    <source>
        <dbReference type="ARBA" id="ARBA00023242"/>
    </source>
</evidence>
<dbReference type="AlphaFoldDB" id="F6UKU4"/>
<feature type="compositionally biased region" description="Basic and acidic residues" evidence="7">
    <location>
        <begin position="243"/>
        <end position="257"/>
    </location>
</feature>
<evidence type="ECO:0000313" key="8">
    <source>
        <dbReference type="Ensembl" id="ENSCINP00000015197.3"/>
    </source>
</evidence>
<proteinExistence type="inferred from homology"/>
<dbReference type="OrthoDB" id="10043826at2759"/>
<accession>F6UKU4</accession>
<dbReference type="KEGG" id="cin:100184902"/>
<evidence type="ECO:0000256" key="5">
    <source>
        <dbReference type="ARBA" id="ARBA00023306"/>
    </source>
</evidence>
<dbReference type="Proteomes" id="UP000008144">
    <property type="component" value="Unassembled WGS sequence"/>
</dbReference>
<name>F6UKU4_CIOIN</name>
<dbReference type="STRING" id="7719.ENSCINP00000015197"/>
<dbReference type="GeneID" id="100184902"/>
<dbReference type="InParanoid" id="F6UKU4"/>
<dbReference type="GO" id="GO:0005634">
    <property type="term" value="C:nucleus"/>
    <property type="evidence" value="ECO:0000318"/>
    <property type="project" value="GO_Central"/>
</dbReference>
<evidence type="ECO:0000256" key="6">
    <source>
        <dbReference type="SAM" id="Coils"/>
    </source>
</evidence>
<feature type="coiled-coil region" evidence="6">
    <location>
        <begin position="134"/>
        <end position="182"/>
    </location>
</feature>
<comment type="similarity">
    <text evidence="2">Belongs to the geminin family.</text>
</comment>
<accession>A0A1W2WL74</accession>
<evidence type="ECO:0000256" key="3">
    <source>
        <dbReference type="ARBA" id="ARBA00023054"/>
    </source>
</evidence>
<dbReference type="PANTHER" id="PTHR13372:SF5">
    <property type="entry name" value="GEMININ"/>
    <property type="match status" value="1"/>
</dbReference>
<dbReference type="Ensembl" id="ENSCINT00000015197.3">
    <property type="protein sequence ID" value="ENSCINP00000015197.3"/>
    <property type="gene ID" value="ENSCING00000007397.3"/>
</dbReference>
<dbReference type="GO" id="GO:0045786">
    <property type="term" value="P:negative regulation of cell cycle"/>
    <property type="evidence" value="ECO:0000318"/>
    <property type="project" value="GO_Central"/>
</dbReference>
<reference evidence="9" key="1">
    <citation type="journal article" date="2002" name="Science">
        <title>The draft genome of Ciona intestinalis: insights into chordate and vertebrate origins.</title>
        <authorList>
            <person name="Dehal P."/>
            <person name="Satou Y."/>
            <person name="Campbell R.K."/>
            <person name="Chapman J."/>
            <person name="Degnan B."/>
            <person name="De Tomaso A."/>
            <person name="Davidson B."/>
            <person name="Di Gregorio A."/>
            <person name="Gelpke M."/>
            <person name="Goodstein D.M."/>
            <person name="Harafuji N."/>
            <person name="Hastings K.E."/>
            <person name="Ho I."/>
            <person name="Hotta K."/>
            <person name="Huang W."/>
            <person name="Kawashima T."/>
            <person name="Lemaire P."/>
            <person name="Martinez D."/>
            <person name="Meinertzhagen I.A."/>
            <person name="Necula S."/>
            <person name="Nonaka M."/>
            <person name="Putnam N."/>
            <person name="Rash S."/>
            <person name="Saiga H."/>
            <person name="Satake M."/>
            <person name="Terry A."/>
            <person name="Yamada L."/>
            <person name="Wang H.G."/>
            <person name="Awazu S."/>
            <person name="Azumi K."/>
            <person name="Boore J."/>
            <person name="Branno M."/>
            <person name="Chin-Bow S."/>
            <person name="DeSantis R."/>
            <person name="Doyle S."/>
            <person name="Francino P."/>
            <person name="Keys D.N."/>
            <person name="Haga S."/>
            <person name="Hayashi H."/>
            <person name="Hino K."/>
            <person name="Imai K.S."/>
            <person name="Inaba K."/>
            <person name="Kano S."/>
            <person name="Kobayashi K."/>
            <person name="Kobayashi M."/>
            <person name="Lee B.I."/>
            <person name="Makabe K.W."/>
            <person name="Manohar C."/>
            <person name="Matassi G."/>
            <person name="Medina M."/>
            <person name="Mochizuki Y."/>
            <person name="Mount S."/>
            <person name="Morishita T."/>
            <person name="Miura S."/>
            <person name="Nakayama A."/>
            <person name="Nishizaka S."/>
            <person name="Nomoto H."/>
            <person name="Ohta F."/>
            <person name="Oishi K."/>
            <person name="Rigoutsos I."/>
            <person name="Sano M."/>
            <person name="Sasaki A."/>
            <person name="Sasakura Y."/>
            <person name="Shoguchi E."/>
            <person name="Shin-i T."/>
            <person name="Spagnuolo A."/>
            <person name="Stainier D."/>
            <person name="Suzuki M.M."/>
            <person name="Tassy O."/>
            <person name="Takatori N."/>
            <person name="Tokuoka M."/>
            <person name="Yagi K."/>
            <person name="Yoshizaki F."/>
            <person name="Wada S."/>
            <person name="Zhang C."/>
            <person name="Hyatt P.D."/>
            <person name="Larimer F."/>
            <person name="Detter C."/>
            <person name="Doggett N."/>
            <person name="Glavina T."/>
            <person name="Hawkins T."/>
            <person name="Richardson P."/>
            <person name="Lucas S."/>
            <person name="Kohara Y."/>
            <person name="Levine M."/>
            <person name="Satoh N."/>
            <person name="Rokhsar D.S."/>
        </authorList>
    </citation>
    <scope>NUCLEOTIDE SEQUENCE [LARGE SCALE GENOMIC DNA]</scope>
</reference>
<feature type="region of interest" description="Disordered" evidence="7">
    <location>
        <begin position="13"/>
        <end position="66"/>
    </location>
</feature>
<keyword evidence="3 6" id="KW-0175">Coiled coil</keyword>
<evidence type="ECO:0000313" key="9">
    <source>
        <dbReference type="Proteomes" id="UP000008144"/>
    </source>
</evidence>
<dbReference type="InterPro" id="IPR022786">
    <property type="entry name" value="Geminin/Multicilin"/>
</dbReference>
<organism evidence="8 9">
    <name type="scientific">Ciona intestinalis</name>
    <name type="common">Transparent sea squirt</name>
    <name type="synonym">Ascidia intestinalis</name>
    <dbReference type="NCBI Taxonomy" id="7719"/>
    <lineage>
        <taxon>Eukaryota</taxon>
        <taxon>Metazoa</taxon>
        <taxon>Chordata</taxon>
        <taxon>Tunicata</taxon>
        <taxon>Ascidiacea</taxon>
        <taxon>Phlebobranchia</taxon>
        <taxon>Cionidae</taxon>
        <taxon>Ciona</taxon>
    </lineage>
</organism>
<dbReference type="Gene3D" id="1.20.5.1180">
    <property type="entry name" value="Geminin coiled-coil domain"/>
    <property type="match status" value="1"/>
</dbReference>
<evidence type="ECO:0000256" key="1">
    <source>
        <dbReference type="ARBA" id="ARBA00004123"/>
    </source>
</evidence>
<dbReference type="PANTHER" id="PTHR13372">
    <property type="entry name" value="GEMININ"/>
    <property type="match status" value="1"/>
</dbReference>